<feature type="repeat" description="WD" evidence="3">
    <location>
        <begin position="595"/>
        <end position="636"/>
    </location>
</feature>
<dbReference type="NCBIfam" id="NF045510">
    <property type="entry name" value="4Cys_prefix_kin"/>
    <property type="match status" value="1"/>
</dbReference>
<dbReference type="RefSeq" id="WP_070394689.1">
    <property type="nucleotide sequence ID" value="NZ_CP017599.1"/>
</dbReference>
<dbReference type="CDD" id="cd14014">
    <property type="entry name" value="STKc_PknB_like"/>
    <property type="match status" value="1"/>
</dbReference>
<dbReference type="SUPFAM" id="SSF50978">
    <property type="entry name" value="WD40 repeat-like"/>
    <property type="match status" value="1"/>
</dbReference>
<dbReference type="InterPro" id="IPR036322">
    <property type="entry name" value="WD40_repeat_dom_sf"/>
</dbReference>
<dbReference type="InterPro" id="IPR015943">
    <property type="entry name" value="WD40/YVTN_repeat-like_dom_sf"/>
</dbReference>
<dbReference type="GO" id="GO:0005524">
    <property type="term" value="F:ATP binding"/>
    <property type="evidence" value="ECO:0007669"/>
    <property type="project" value="UniProtKB-UniRule"/>
</dbReference>
<dbReference type="STRING" id="1458985.BJP34_25030"/>
<feature type="domain" description="Protein kinase" evidence="5">
    <location>
        <begin position="35"/>
        <end position="300"/>
    </location>
</feature>
<keyword evidence="4" id="KW-0547">Nucleotide-binding</keyword>
<dbReference type="Gene3D" id="3.30.200.20">
    <property type="entry name" value="Phosphorylase Kinase, domain 1"/>
    <property type="match status" value="1"/>
</dbReference>
<dbReference type="CDD" id="cd00200">
    <property type="entry name" value="WD40"/>
    <property type="match status" value="1"/>
</dbReference>
<evidence type="ECO:0000256" key="4">
    <source>
        <dbReference type="PROSITE-ProRule" id="PRU10141"/>
    </source>
</evidence>
<dbReference type="KEGG" id="mpro:BJP34_25030"/>
<feature type="repeat" description="WD" evidence="3">
    <location>
        <begin position="385"/>
        <end position="426"/>
    </location>
</feature>
<proteinExistence type="predicted"/>
<dbReference type="EMBL" id="CP017599">
    <property type="protein sequence ID" value="AOX02270.1"/>
    <property type="molecule type" value="Genomic_DNA"/>
</dbReference>
<dbReference type="InterPro" id="IPR011009">
    <property type="entry name" value="Kinase-like_dom_sf"/>
</dbReference>
<protein>
    <submittedName>
        <fullName evidence="6">Serine/threonine protein kinase</fullName>
    </submittedName>
</protein>
<dbReference type="SUPFAM" id="SSF56112">
    <property type="entry name" value="Protein kinase-like (PK-like)"/>
    <property type="match status" value="1"/>
</dbReference>
<dbReference type="SMART" id="SM00564">
    <property type="entry name" value="PQQ"/>
    <property type="match status" value="5"/>
</dbReference>
<dbReference type="Gene3D" id="1.10.510.10">
    <property type="entry name" value="Transferase(Phosphotransferase) domain 1"/>
    <property type="match status" value="1"/>
</dbReference>
<dbReference type="InterPro" id="IPR001680">
    <property type="entry name" value="WD40_rpt"/>
</dbReference>
<dbReference type="PRINTS" id="PR00320">
    <property type="entry name" value="GPROTEINBRPT"/>
</dbReference>
<dbReference type="PROSITE" id="PS00107">
    <property type="entry name" value="PROTEIN_KINASE_ATP"/>
    <property type="match status" value="1"/>
</dbReference>
<dbReference type="PANTHER" id="PTHR19848:SF8">
    <property type="entry name" value="F-BOX AND WD REPEAT DOMAIN CONTAINING 7"/>
    <property type="match status" value="1"/>
</dbReference>
<gene>
    <name evidence="6" type="ORF">BJP34_25030</name>
</gene>
<evidence type="ECO:0000259" key="5">
    <source>
        <dbReference type="PROSITE" id="PS50011"/>
    </source>
</evidence>
<feature type="repeat" description="WD" evidence="3">
    <location>
        <begin position="553"/>
        <end position="594"/>
    </location>
</feature>
<dbReference type="OrthoDB" id="500858at2"/>
<dbReference type="InterPro" id="IPR017441">
    <property type="entry name" value="Protein_kinase_ATP_BS"/>
</dbReference>
<feature type="repeat" description="WD" evidence="3">
    <location>
        <begin position="469"/>
        <end position="510"/>
    </location>
</feature>
<sequence>MICCLNPDCQNPINPDDNQFCQSCGNKLVILKNRYRPIRPIGDGGFSKTYLAEDRDKLDEYCVIKQLAPQIEGTKALKKARELFEQEAKQLQRLGQHPQIPTLLAYFEEDQRLYLLQEYIEGKTLEQELAEAGAFSEDKIKDVLFELLTILKFVHQQKVIHRDIKPGNIIRRPGSGQGSEKKNQLVLIDFGIAKQLRATVMANITGTTIGSFGYVPMEQMEGGKAYAASDLYSLGTTCFHLLTNVHPWDLWKKQGYRWVNTWRKYLKQPVSEQLWWIMDRLLPESYQHRYQSVDQVLEVLELQSAPPPANPSKSTSKYHESFLNFLTSFRPNNQLKKQVMMGGFSLLSLGLITQGYGYFRYQTFPSNLSFLIAGLPSSTYLKNTLNGHSNSVRSIAVSPDSNYLVSGSNDHTVKIWNLPKGELVRTLNGHDGNVYSVAITPDGETIVSGGDDNTVKIWNLKTGQLKKNLTGHQGFISSVAISSDGKTLVSGSYDHTIKVWDLPTGKLKQTLTGETNWVSSVVISPDGKTLVSGNGGNTIRIWDLDTGDLKKTLTGHRDSVVSIIISPDGKTLFSSSLDRNIKIWDLTTGELKNTLTGHIYYVHSLAISPDGKTLVSGSANNTIKVWNLETRELKTTLTGHRNWVSSLAISPDGKTLVSGSRDDSIKLWKLP</sequence>
<dbReference type="SMART" id="SM00320">
    <property type="entry name" value="WD40"/>
    <property type="match status" value="7"/>
</dbReference>
<organism evidence="6 7">
    <name type="scientific">Moorena producens PAL-8-15-08-1</name>
    <dbReference type="NCBI Taxonomy" id="1458985"/>
    <lineage>
        <taxon>Bacteria</taxon>
        <taxon>Bacillati</taxon>
        <taxon>Cyanobacteriota</taxon>
        <taxon>Cyanophyceae</taxon>
        <taxon>Coleofasciculales</taxon>
        <taxon>Coleofasciculaceae</taxon>
        <taxon>Moorena</taxon>
    </lineage>
</organism>
<dbReference type="Gene3D" id="2.130.10.10">
    <property type="entry name" value="YVTN repeat-like/Quinoprotein amine dehydrogenase"/>
    <property type="match status" value="2"/>
</dbReference>
<dbReference type="Pfam" id="PF00069">
    <property type="entry name" value="Pkinase"/>
    <property type="match status" value="1"/>
</dbReference>
<dbReference type="InterPro" id="IPR019775">
    <property type="entry name" value="WD40_repeat_CS"/>
</dbReference>
<feature type="repeat" description="WD" evidence="3">
    <location>
        <begin position="511"/>
        <end position="552"/>
    </location>
</feature>
<dbReference type="PROSITE" id="PS50011">
    <property type="entry name" value="PROTEIN_KINASE_DOM"/>
    <property type="match status" value="1"/>
</dbReference>
<keyword evidence="2" id="KW-0677">Repeat</keyword>
<evidence type="ECO:0000256" key="2">
    <source>
        <dbReference type="ARBA" id="ARBA00022737"/>
    </source>
</evidence>
<keyword evidence="6" id="KW-0723">Serine/threonine-protein kinase</keyword>
<dbReference type="PANTHER" id="PTHR19848">
    <property type="entry name" value="WD40 REPEAT PROTEIN"/>
    <property type="match status" value="1"/>
</dbReference>
<dbReference type="InterPro" id="IPR020472">
    <property type="entry name" value="WD40_PAC1"/>
</dbReference>
<dbReference type="PROSITE" id="PS50294">
    <property type="entry name" value="WD_REPEATS_REGION"/>
    <property type="match status" value="7"/>
</dbReference>
<feature type="binding site" evidence="4">
    <location>
        <position position="65"/>
    </location>
    <ligand>
        <name>ATP</name>
        <dbReference type="ChEBI" id="CHEBI:30616"/>
    </ligand>
</feature>
<evidence type="ECO:0000256" key="1">
    <source>
        <dbReference type="ARBA" id="ARBA00022574"/>
    </source>
</evidence>
<dbReference type="InterPro" id="IPR018391">
    <property type="entry name" value="PQQ_b-propeller_rpt"/>
</dbReference>
<reference evidence="7" key="1">
    <citation type="submission" date="2016-10" db="EMBL/GenBank/DDBJ databases">
        <title>Comparative genomics uncovers the prolific and rare metabolic potential of the cyanobacterial genus Moorea.</title>
        <authorList>
            <person name="Leao T."/>
            <person name="Castelao G."/>
            <person name="Korobeynikov A."/>
            <person name="Monroe E.A."/>
            <person name="Podell S."/>
            <person name="Glukhov E."/>
            <person name="Allen E."/>
            <person name="Gerwick W.H."/>
            <person name="Gerwick L."/>
        </authorList>
    </citation>
    <scope>NUCLEOTIDE SEQUENCE [LARGE SCALE GENOMIC DNA]</scope>
    <source>
        <strain evidence="7">PAL-8-15-08-1</strain>
    </source>
</reference>
<dbReference type="Proteomes" id="UP000177870">
    <property type="component" value="Chromosome"/>
</dbReference>
<dbReference type="AlphaFoldDB" id="A0A1D8TX87"/>
<feature type="repeat" description="WD" evidence="3">
    <location>
        <begin position="637"/>
        <end position="671"/>
    </location>
</feature>
<keyword evidence="6" id="KW-0418">Kinase</keyword>
<dbReference type="Pfam" id="PF00400">
    <property type="entry name" value="WD40"/>
    <property type="match status" value="7"/>
</dbReference>
<keyword evidence="1 3" id="KW-0853">WD repeat</keyword>
<evidence type="ECO:0000313" key="6">
    <source>
        <dbReference type="EMBL" id="AOX02270.1"/>
    </source>
</evidence>
<evidence type="ECO:0000313" key="7">
    <source>
        <dbReference type="Proteomes" id="UP000177870"/>
    </source>
</evidence>
<name>A0A1D8TX87_9CYAN</name>
<keyword evidence="4" id="KW-0067">ATP-binding</keyword>
<dbReference type="PROSITE" id="PS50082">
    <property type="entry name" value="WD_REPEATS_2"/>
    <property type="match status" value="7"/>
</dbReference>
<accession>A0A1D8TX87</accession>
<dbReference type="InterPro" id="IPR000719">
    <property type="entry name" value="Prot_kinase_dom"/>
</dbReference>
<dbReference type="SMART" id="SM00220">
    <property type="entry name" value="S_TKc"/>
    <property type="match status" value="1"/>
</dbReference>
<dbReference type="GO" id="GO:0004674">
    <property type="term" value="F:protein serine/threonine kinase activity"/>
    <property type="evidence" value="ECO:0007669"/>
    <property type="project" value="UniProtKB-KW"/>
</dbReference>
<evidence type="ECO:0000256" key="3">
    <source>
        <dbReference type="PROSITE-ProRule" id="PRU00221"/>
    </source>
</evidence>
<keyword evidence="6" id="KW-0808">Transferase</keyword>
<dbReference type="PROSITE" id="PS00678">
    <property type="entry name" value="WD_REPEATS_1"/>
    <property type="match status" value="5"/>
</dbReference>
<feature type="repeat" description="WD" evidence="3">
    <location>
        <begin position="427"/>
        <end position="468"/>
    </location>
</feature>